<keyword evidence="3 10" id="KW-0997">Cell inner membrane</keyword>
<dbReference type="Proteomes" id="UP000325755">
    <property type="component" value="Chromosome"/>
</dbReference>
<dbReference type="GO" id="GO:0009245">
    <property type="term" value="P:lipid A biosynthetic process"/>
    <property type="evidence" value="ECO:0007669"/>
    <property type="project" value="UniProtKB-UniRule"/>
</dbReference>
<evidence type="ECO:0000256" key="2">
    <source>
        <dbReference type="ARBA" id="ARBA00022516"/>
    </source>
</evidence>
<keyword evidence="6 10" id="KW-0378">Hydrolase</keyword>
<dbReference type="HAMAP" id="MF_00575">
    <property type="entry name" value="LpxH"/>
    <property type="match status" value="1"/>
</dbReference>
<feature type="binding site" evidence="10">
    <location>
        <position position="116"/>
    </location>
    <ligand>
        <name>Mn(2+)</name>
        <dbReference type="ChEBI" id="CHEBI:29035"/>
        <label>2</label>
    </ligand>
</feature>
<organism evidence="12 13">
    <name type="scientific">Candidatus Methylospira mobilis</name>
    <dbReference type="NCBI Taxonomy" id="1808979"/>
    <lineage>
        <taxon>Bacteria</taxon>
        <taxon>Pseudomonadati</taxon>
        <taxon>Pseudomonadota</taxon>
        <taxon>Gammaproteobacteria</taxon>
        <taxon>Methylococcales</taxon>
        <taxon>Methylococcaceae</taxon>
        <taxon>Candidatus Methylospira</taxon>
    </lineage>
</organism>
<comment type="function">
    <text evidence="10">Hydrolyzes the pyrophosphate bond of UDP-2,3-diacylglucosamine to yield 2,3-diacylglucosamine 1-phosphate (lipid X) and UMP by catalyzing the attack of water at the alpha-P atom. Involved in the biosynthesis of lipid A, a phosphorylated glycolipid that anchors the lipopolysaccharide to the outer membrane of the cell.</text>
</comment>
<dbReference type="NCBIfam" id="TIGR01854">
    <property type="entry name" value="lipid_A_lpxH"/>
    <property type="match status" value="1"/>
</dbReference>
<feature type="binding site" evidence="10">
    <location>
        <position position="162"/>
    </location>
    <ligand>
        <name>substrate</name>
    </ligand>
</feature>
<proteinExistence type="inferred from homology"/>
<keyword evidence="2 10" id="KW-0444">Lipid biosynthesis</keyword>
<name>A0A5Q0BI18_9GAMM</name>
<evidence type="ECO:0000256" key="9">
    <source>
        <dbReference type="ARBA" id="ARBA00023211"/>
    </source>
</evidence>
<dbReference type="Pfam" id="PF00149">
    <property type="entry name" value="Metallophos"/>
    <property type="match status" value="1"/>
</dbReference>
<dbReference type="GO" id="GO:0008758">
    <property type="term" value="F:UDP-2,3-diacylglucosamine hydrolase activity"/>
    <property type="evidence" value="ECO:0007669"/>
    <property type="project" value="UniProtKB-UniRule"/>
</dbReference>
<protein>
    <recommendedName>
        <fullName evidence="10">UDP-2,3-diacylglucosamine hydrolase</fullName>
        <ecNumber evidence="10">3.6.1.54</ecNumber>
    </recommendedName>
    <alternativeName>
        <fullName evidence="10">UDP-2,3-diacylglucosamine diphosphatase</fullName>
    </alternativeName>
</protein>
<keyword evidence="1 10" id="KW-1003">Cell membrane</keyword>
<dbReference type="SUPFAM" id="SSF56300">
    <property type="entry name" value="Metallo-dependent phosphatases"/>
    <property type="match status" value="1"/>
</dbReference>
<dbReference type="InterPro" id="IPR043461">
    <property type="entry name" value="LpxH-like"/>
</dbReference>
<feature type="binding site" evidence="10">
    <location>
        <position position="124"/>
    </location>
    <ligand>
        <name>substrate</name>
    </ligand>
</feature>
<reference evidence="12 13" key="1">
    <citation type="submission" date="2019-09" db="EMBL/GenBank/DDBJ databases">
        <title>Ecophysiology of the spiral-shaped methanotroph Methylospira mobilis as revealed by the complete genome sequence.</title>
        <authorList>
            <person name="Oshkin I.Y."/>
            <person name="Dedysh S.N."/>
            <person name="Miroshnikov K."/>
            <person name="Danilova O.V."/>
            <person name="Hakobyan A."/>
            <person name="Liesack W."/>
        </authorList>
    </citation>
    <scope>NUCLEOTIDE SEQUENCE [LARGE SCALE GENOMIC DNA]</scope>
    <source>
        <strain evidence="12 13">Shm1</strain>
    </source>
</reference>
<comment type="pathway">
    <text evidence="10">Glycolipid biosynthesis; lipid IV(A) biosynthesis; lipid IV(A) from (3R)-3-hydroxytetradecanoyl-[acyl-carrier-protein] and UDP-N-acetyl-alpha-D-glucosamine: step 4/6.</text>
</comment>
<dbReference type="EMBL" id="CP044205">
    <property type="protein sequence ID" value="QFY41851.1"/>
    <property type="molecule type" value="Genomic_DNA"/>
</dbReference>
<feature type="binding site" evidence="10">
    <location>
        <position position="10"/>
    </location>
    <ligand>
        <name>Mn(2+)</name>
        <dbReference type="ChEBI" id="CHEBI:29035"/>
        <label>1</label>
    </ligand>
</feature>
<evidence type="ECO:0000256" key="1">
    <source>
        <dbReference type="ARBA" id="ARBA00022475"/>
    </source>
</evidence>
<keyword evidence="4 10" id="KW-0441">Lipid A biosynthesis</keyword>
<feature type="binding site" evidence="10">
    <location>
        <position position="81"/>
    </location>
    <ligand>
        <name>Mn(2+)</name>
        <dbReference type="ChEBI" id="CHEBI:29035"/>
        <label>2</label>
    </ligand>
</feature>
<dbReference type="PANTHER" id="PTHR34990:SF1">
    <property type="entry name" value="UDP-2,3-DIACYLGLUCOSAMINE HYDROLASE"/>
    <property type="match status" value="1"/>
</dbReference>
<keyword evidence="13" id="KW-1185">Reference proteome</keyword>
<feature type="binding site" evidence="10">
    <location>
        <position position="166"/>
    </location>
    <ligand>
        <name>substrate</name>
    </ligand>
</feature>
<comment type="cofactor">
    <cofactor evidence="10">
        <name>Mn(2+)</name>
        <dbReference type="ChEBI" id="CHEBI:29035"/>
    </cofactor>
    <text evidence="10">Binds 2 Mn(2+) ions per subunit in a binuclear metal center.</text>
</comment>
<dbReference type="InParanoid" id="A0A5Q0BI18"/>
<dbReference type="GO" id="GO:0005737">
    <property type="term" value="C:cytoplasm"/>
    <property type="evidence" value="ECO:0007669"/>
    <property type="project" value="InterPro"/>
</dbReference>
<comment type="similarity">
    <text evidence="10">Belongs to the LpxH family.</text>
</comment>
<comment type="catalytic activity">
    <reaction evidence="10">
        <text>UDP-2-N,3-O-bis[(3R)-3-hydroxytetradecanoyl]-alpha-D-glucosamine + H2O = 2-N,3-O-bis[(3R)-3-hydroxytetradecanoyl]-alpha-D-glucosaminyl 1-phosphate + UMP + 2 H(+)</text>
        <dbReference type="Rhea" id="RHEA:25213"/>
        <dbReference type="ChEBI" id="CHEBI:15377"/>
        <dbReference type="ChEBI" id="CHEBI:15378"/>
        <dbReference type="ChEBI" id="CHEBI:57865"/>
        <dbReference type="ChEBI" id="CHEBI:57957"/>
        <dbReference type="ChEBI" id="CHEBI:78847"/>
        <dbReference type="EC" id="3.6.1.54"/>
    </reaction>
</comment>
<dbReference type="OrthoDB" id="9783283at2"/>
<dbReference type="InterPro" id="IPR029052">
    <property type="entry name" value="Metallo-depent_PP-like"/>
</dbReference>
<feature type="domain" description="Calcineurin-like phosphoesterase" evidence="11">
    <location>
        <begin position="4"/>
        <end position="201"/>
    </location>
</feature>
<dbReference type="InterPro" id="IPR010138">
    <property type="entry name" value="UDP-diacylglucosamine_Hdrlase"/>
</dbReference>
<keyword evidence="5 10" id="KW-0479">Metal-binding</keyword>
<feature type="binding site" evidence="10">
    <location>
        <position position="169"/>
    </location>
    <ligand>
        <name>substrate</name>
    </ligand>
</feature>
<dbReference type="InterPro" id="IPR004843">
    <property type="entry name" value="Calcineurin-like_PHP"/>
</dbReference>
<feature type="binding site" evidence="10">
    <location>
        <position position="197"/>
    </location>
    <ligand>
        <name>Mn(2+)</name>
        <dbReference type="ChEBI" id="CHEBI:29035"/>
        <label>2</label>
    </ligand>
</feature>
<dbReference type="Gene3D" id="3.60.21.10">
    <property type="match status" value="1"/>
</dbReference>
<dbReference type="PANTHER" id="PTHR34990">
    <property type="entry name" value="UDP-2,3-DIACYLGLUCOSAMINE HYDROLASE-RELATED"/>
    <property type="match status" value="1"/>
</dbReference>
<dbReference type="KEGG" id="mmob:F6R98_03740"/>
<evidence type="ECO:0000256" key="4">
    <source>
        <dbReference type="ARBA" id="ARBA00022556"/>
    </source>
</evidence>
<dbReference type="RefSeq" id="WP_153247834.1">
    <property type="nucleotide sequence ID" value="NZ_CP044205.1"/>
</dbReference>
<keyword evidence="7 10" id="KW-0443">Lipid metabolism</keyword>
<keyword evidence="9 10" id="KW-0464">Manganese</keyword>
<gene>
    <name evidence="10" type="primary">lpxH</name>
    <name evidence="12" type="ORF">F6R98_03740</name>
</gene>
<dbReference type="GO" id="GO:0019897">
    <property type="term" value="C:extrinsic component of plasma membrane"/>
    <property type="evidence" value="ECO:0007669"/>
    <property type="project" value="UniProtKB-UniRule"/>
</dbReference>
<dbReference type="FunCoup" id="A0A5Q0BI18">
    <property type="interactions" value="167"/>
</dbReference>
<dbReference type="UniPathway" id="UPA00359">
    <property type="reaction ID" value="UER00480"/>
</dbReference>
<evidence type="ECO:0000259" key="11">
    <source>
        <dbReference type="Pfam" id="PF00149"/>
    </source>
</evidence>
<accession>A0A5Q0BI18</accession>
<feature type="binding site" evidence="10">
    <location>
        <position position="12"/>
    </location>
    <ligand>
        <name>Mn(2+)</name>
        <dbReference type="ChEBI" id="CHEBI:29035"/>
        <label>1</label>
    </ligand>
</feature>
<evidence type="ECO:0000313" key="12">
    <source>
        <dbReference type="EMBL" id="QFY41851.1"/>
    </source>
</evidence>
<evidence type="ECO:0000256" key="3">
    <source>
        <dbReference type="ARBA" id="ARBA00022519"/>
    </source>
</evidence>
<keyword evidence="8 10" id="KW-0472">Membrane</keyword>
<evidence type="ECO:0000256" key="7">
    <source>
        <dbReference type="ARBA" id="ARBA00023098"/>
    </source>
</evidence>
<evidence type="ECO:0000256" key="5">
    <source>
        <dbReference type="ARBA" id="ARBA00022723"/>
    </source>
</evidence>
<dbReference type="AlphaFoldDB" id="A0A5Q0BI18"/>
<dbReference type="GO" id="GO:0030145">
    <property type="term" value="F:manganese ion binding"/>
    <property type="evidence" value="ECO:0007669"/>
    <property type="project" value="UniProtKB-UniRule"/>
</dbReference>
<evidence type="ECO:0000256" key="10">
    <source>
        <dbReference type="HAMAP-Rule" id="MF_00575"/>
    </source>
</evidence>
<feature type="binding site" evidence="10">
    <location>
        <position position="43"/>
    </location>
    <ligand>
        <name>Mn(2+)</name>
        <dbReference type="ChEBI" id="CHEBI:29035"/>
        <label>2</label>
    </ligand>
</feature>
<sequence>MNKRIAFISDLHLSEARPEITQCFFDFVREQGDTLSALYILGDLFDAYIGDDDRSPLQQAVRYALLRLNQEGVKVYLQLGNRDFLLGAGFGGATGVVLLDEYAVVDLGGQRVLLTHGDLLCTDDVKYQTARARIRTPEWKRNALSKPLWIRKLYACWYRYRSGVDKSKKTQYVMDVNQAAVIAALEQHNVTALIHGHTHRPGMHRLSVHGKPARRFVLGEWNPGGAVLYWTLEGGFKL</sequence>
<feature type="binding site" evidence="10">
    <location>
        <position position="197"/>
    </location>
    <ligand>
        <name>substrate</name>
    </ligand>
</feature>
<comment type="subcellular location">
    <subcellularLocation>
        <location evidence="10">Cell inner membrane</location>
        <topology evidence="10">Peripheral membrane protein</topology>
        <orientation evidence="10">Cytoplasmic side</orientation>
    </subcellularLocation>
</comment>
<dbReference type="EC" id="3.6.1.54" evidence="10"/>
<feature type="binding site" evidence="10">
    <location>
        <begin position="81"/>
        <end position="82"/>
    </location>
    <ligand>
        <name>substrate</name>
    </ligand>
</feature>
<evidence type="ECO:0000256" key="8">
    <source>
        <dbReference type="ARBA" id="ARBA00023136"/>
    </source>
</evidence>
<dbReference type="CDD" id="cd07398">
    <property type="entry name" value="MPP_YbbF-LpxH"/>
    <property type="match status" value="1"/>
</dbReference>
<feature type="binding site" evidence="10">
    <location>
        <position position="43"/>
    </location>
    <ligand>
        <name>Mn(2+)</name>
        <dbReference type="ChEBI" id="CHEBI:29035"/>
        <label>1</label>
    </ligand>
</feature>
<evidence type="ECO:0000256" key="6">
    <source>
        <dbReference type="ARBA" id="ARBA00022801"/>
    </source>
</evidence>
<evidence type="ECO:0000313" key="13">
    <source>
        <dbReference type="Proteomes" id="UP000325755"/>
    </source>
</evidence>
<dbReference type="NCBIfam" id="NF003743">
    <property type="entry name" value="PRK05340.1"/>
    <property type="match status" value="1"/>
</dbReference>
<feature type="binding site" evidence="10">
    <location>
        <position position="199"/>
    </location>
    <ligand>
        <name>Mn(2+)</name>
        <dbReference type="ChEBI" id="CHEBI:29035"/>
        <label>1</label>
    </ligand>
</feature>